<proteinExistence type="predicted"/>
<dbReference type="EMBL" id="LVJN01000017">
    <property type="protein sequence ID" value="OSM05950.1"/>
    <property type="molecule type" value="Genomic_DNA"/>
</dbReference>
<organism evidence="1 2">
    <name type="scientific">Magnetofaba australis IT-1</name>
    <dbReference type="NCBI Taxonomy" id="1434232"/>
    <lineage>
        <taxon>Bacteria</taxon>
        <taxon>Pseudomonadati</taxon>
        <taxon>Pseudomonadota</taxon>
        <taxon>Magnetococcia</taxon>
        <taxon>Magnetococcales</taxon>
        <taxon>Magnetococcaceae</taxon>
        <taxon>Magnetofaba</taxon>
    </lineage>
</organism>
<protein>
    <submittedName>
        <fullName evidence="1">Putative transposase, mutator type</fullName>
    </submittedName>
</protein>
<comment type="caution">
    <text evidence="1">The sequence shown here is derived from an EMBL/GenBank/DDBJ whole genome shotgun (WGS) entry which is preliminary data.</text>
</comment>
<dbReference type="Proteomes" id="UP000194003">
    <property type="component" value="Unassembled WGS sequence"/>
</dbReference>
<accession>A0A1Y2K795</accession>
<evidence type="ECO:0000313" key="1">
    <source>
        <dbReference type="EMBL" id="OSM05950.1"/>
    </source>
</evidence>
<dbReference type="AlphaFoldDB" id="A0A1Y2K795"/>
<sequence length="69" mass="7572">MIRQGARQLIHQAVEAEVAALLAQYGTEVDEAGRQQIVRNGYLPERSVQTGVGAISVRVPCASRKCRQH</sequence>
<reference evidence="1 2" key="1">
    <citation type="journal article" date="2016" name="BMC Genomics">
        <title>Combined genomic and structural analyses of a cultured magnetotactic bacterium reveals its niche adaptation to a dynamic environment.</title>
        <authorList>
            <person name="Araujo A.C."/>
            <person name="Morillo V."/>
            <person name="Cypriano J."/>
            <person name="Teixeira L.C."/>
            <person name="Leao P."/>
            <person name="Lyra S."/>
            <person name="Almeida L.G."/>
            <person name="Bazylinski D.A."/>
            <person name="Vasconcellos A.T."/>
            <person name="Abreu F."/>
            <person name="Lins U."/>
        </authorList>
    </citation>
    <scope>NUCLEOTIDE SEQUENCE [LARGE SCALE GENOMIC DNA]</scope>
    <source>
        <strain evidence="1 2">IT-1</strain>
    </source>
</reference>
<name>A0A1Y2K795_9PROT</name>
<gene>
    <name evidence="1" type="ORF">MAIT1_04756</name>
</gene>
<keyword evidence="2" id="KW-1185">Reference proteome</keyword>
<evidence type="ECO:0000313" key="2">
    <source>
        <dbReference type="Proteomes" id="UP000194003"/>
    </source>
</evidence>